<dbReference type="InterPro" id="IPR011989">
    <property type="entry name" value="ARM-like"/>
</dbReference>
<feature type="region of interest" description="Disordered" evidence="2">
    <location>
        <begin position="2468"/>
        <end position="2542"/>
    </location>
</feature>
<comment type="caution">
    <text evidence="3">The sequence shown here is derived from an EMBL/GenBank/DDBJ whole genome shotgun (WGS) entry which is preliminary data.</text>
</comment>
<accession>A0A8J4CDT6</accession>
<dbReference type="OrthoDB" id="512736at2759"/>
<organism evidence="3 4">
    <name type="scientific">Volvox reticuliferus</name>
    <dbReference type="NCBI Taxonomy" id="1737510"/>
    <lineage>
        <taxon>Eukaryota</taxon>
        <taxon>Viridiplantae</taxon>
        <taxon>Chlorophyta</taxon>
        <taxon>core chlorophytes</taxon>
        <taxon>Chlorophyceae</taxon>
        <taxon>CS clade</taxon>
        <taxon>Chlamydomonadales</taxon>
        <taxon>Volvocaceae</taxon>
        <taxon>Volvox</taxon>
    </lineage>
</organism>
<dbReference type="GO" id="GO:0005975">
    <property type="term" value="P:carbohydrate metabolic process"/>
    <property type="evidence" value="ECO:0007669"/>
    <property type="project" value="InterPro"/>
</dbReference>
<feature type="region of interest" description="Disordered" evidence="2">
    <location>
        <begin position="2102"/>
        <end position="2146"/>
    </location>
</feature>
<dbReference type="InterPro" id="IPR046837">
    <property type="entry name" value="Laa1/Sip1/HEATR5-like_HEAT"/>
</dbReference>
<keyword evidence="4" id="KW-1185">Reference proteome</keyword>
<dbReference type="Proteomes" id="UP000747110">
    <property type="component" value="Unassembled WGS sequence"/>
</dbReference>
<dbReference type="Gene3D" id="1.25.10.10">
    <property type="entry name" value="Leucine-rich Repeat Variant"/>
    <property type="match status" value="1"/>
</dbReference>
<proteinExistence type="inferred from homology"/>
<feature type="region of interest" description="Disordered" evidence="2">
    <location>
        <begin position="529"/>
        <end position="567"/>
    </location>
</feature>
<name>A0A8J4CDT6_9CHLO</name>
<dbReference type="InterPro" id="IPR016024">
    <property type="entry name" value="ARM-type_fold"/>
</dbReference>
<dbReference type="EMBL" id="BNCP01000016">
    <property type="protein sequence ID" value="GIL79753.1"/>
    <property type="molecule type" value="Genomic_DNA"/>
</dbReference>
<feature type="compositionally biased region" description="Gly residues" evidence="2">
    <location>
        <begin position="1508"/>
        <end position="1519"/>
    </location>
</feature>
<feature type="compositionally biased region" description="Low complexity" evidence="2">
    <location>
        <begin position="542"/>
        <end position="552"/>
    </location>
</feature>
<gene>
    <name evidence="3" type="ORF">Vretifemale_9059</name>
</gene>
<feature type="compositionally biased region" description="Low complexity" evidence="2">
    <location>
        <begin position="2520"/>
        <end position="2542"/>
    </location>
</feature>
<dbReference type="PANTHER" id="PTHR46975">
    <property type="entry name" value="PROTEIN SWEETIE"/>
    <property type="match status" value="1"/>
</dbReference>
<comment type="similarity">
    <text evidence="1">Belongs to the HEATR5 family.</text>
</comment>
<dbReference type="PANTHER" id="PTHR46975:SF2">
    <property type="entry name" value="PROTEIN SWEETIE"/>
    <property type="match status" value="1"/>
</dbReference>
<feature type="region of interest" description="Disordered" evidence="2">
    <location>
        <begin position="1474"/>
        <end position="1524"/>
    </location>
</feature>
<sequence length="2820" mass="286666">MSGPKKEPGVAPGAHLDEEECLTFPIFMAELELLVGNSKSGKPDGVQLLELLQKLVATIPRTDKSILKQHQRQCEAMLYDVLAHGIGSAVRRLIYNCFSFLFAHGDSISVYTRVNVLQTYLDSKEGMSRSTAEPIRVGLLDLLAHLHLHYGRMLGNSAPESIGIALRTVAKGGNQASVRCAALRLAAAVVRGMSPTDRSAPTVQVDAWSIVQRYAKDRTCDEVRAGCLKLLGAMCAAGGDPLWRDGAYGAEEALRICLVLTEDPQPDVRDAAFSTLGELAAASRPAAKSEAVTGEKRPAKKAAAERVLSGCVRACLVAPLLDAAMHSKREACLGISKAWMAYIAAIRRQHQGNEQTTELLEVAWLLINAVNEAARMVAEARMYQTADPGGELGSGLAGSEMPPLQACALYVMRRGIMSALTEAAQRKLLERLANTLDRRLVTPAAVVALEALAALLEAVGEVTDETANTLEVLLQPYVISNSAATRQQAAVAMAALAAAHPVAAARMLSGCLDTVASCAIQLAAPLSASAGPPASAPPSPKDPAAAAAGKGSVHTGGQNAQPGKIVAPVPSLGTTSAPIADSIPIVGAVVASVAASPRLVTPNGGIAGNGARPTPAQRTVLDTCHGAALSAARLLLTTARAPLGCPAHLQRRALALAEDLVTGPGPEQGFSRAICREVGFLLLGTLCALGVPQSIRGPEQMAALWEPALGEAARKDLDERNLLPRPGVELDLALQLWWRAVALQALSAYVAAAQACSSPSAGLALGPNRSRSTTMLPFLSGASSSFSWKHADAGLSRIRSGPSKAVAITVPAAGADHDWAEVAGNLAPLLEPLLELLDTQSYLLDPAKARGGPGGVLAGASAMFILSLLELHLRAPGGRISSSPSHTALLTKACLRPFRHGLTSAAADALTLSGLRGLLNADDAPLGPWPPASDPLEDALRSFTGGRGAPHLPPWLSSENYAALLSGVGAGTRITSSATGGGSGGTAARLAALDGADDINPDSLSEGGVGGTMFSAGPGNSLGAGSGGTETAGALTSTSAGLAHATYPQSVGLEAALLTVQLVLLGRQTAASPLMQQLQVLEVILNAVQTSKTFARQSRDVSACRRLPLAVAAAVVALAGYGHAAMAARRSKASLDPTDKVPEKLLQLAQALMPDEDAATPAAAGLSRATAETYAASAATGSETWALRIVRALANEVTASAAEGRDSQLRAVLALALGAAHRARGGLAMQAAVASSTEALVAAASRPGCAAAAAWVLHGLYLVASSAGGAFVPRVKTSLQLGQELIVSSFDSPALRAACARLANASVAVLGPEFSLGSLAYIRAKSLVAASGGGQLIASEGQDDGDLRHRGGSGADGGLGLVLFVQQIILFAPHAVPPAKHVSLLLSHLPSSQPDLRAASALTLRHLAERSGEALNPSEAAPMLFAALDREGDVRIAGQLRATITTVLKASAGSAPSYWLELLSDVVFAAGPSPSTAASGGGAGDAPCGGDDDDDGNYGASARAPSSGGAGPKGSGRPSGGKNIRSVREVLTAPHLRTRHFAAGCLLKLVRECVASDERHRDSSVLEWQAANRTASTGGAGGHGGRRDLLIAKLQVLVDLGFKLATCPLESLRPHGVRMLTLLVKLFGDVPDPLLPGARLMEQYQAQVVSALRSSLGARQAAGGGLPGFSNHSSGGAAGPGAQGSIDTVQHPLLQIAGGVLATCFLESGLAAGDAVVMRRLMELLSAPLSAWRTLRYESYAEWVGARARVELLRAHAQCSSIAAAAAARGDALCAGIVAKAQEPHVARLQALYAMLLQDHVMLCSQPEAVLTAYRSQLLEGNALPEAATAATTATAEGDGVGVLKEGDAGAEMQKEEPTAGGGAEPGFGLTPAVAAVLRPVYAAACPAVLAALAGRLLPPAELLANPAARTQFRRLLEVGLMLLSDAAARLAHAVYEATRGAAATAASALSQGSVASSILPAHGTLEATAADFSQLRDAATRLAGVLRALQRFLSADYLTALVGAAPVINGQGAVKINGDAATTVSIAPTAAGEPLVPPAVLHDLLQYLGAAAFHAFMPLHRALLEEVVPPSLGTLLAGLTLLCSSLVREVCAAAPEQILSSRNGAGDDNSSHADTEDGYVCGHGDAAADPQPCQGSATGDRPGAREEGWMAQAARTVLGSSSDRLRDSAEARCGSVSGVSGTETVISAATETILLLASACAPYSYGPQQLARLTQSDFEYRIASSSGCCAADSHAAISCLRPPYMGRPSNVRAGRIGNTGSGDGSSTATISFDDFPGCVPLSSLSSEASAGLTQCVVQVLAAAQQLIRRASWGSLVPHVGPLLELPLRLILTSAPGTPVIAAAQRYLDTTTTALLARPVARSVTNGAQATVPASACAAGAWDSPSPAVLAGAAVVALADATELHLRALQSLGRPDSGIDGRDAAATLAMVEVNEDNDAMRLQGRLAALISTLVTCSAAFEAAEPFGGLQLGNTPVTTPIPSPSKGAIPTLGRVGSSSSGSNGGSSGFAALTLQQQPQQRGTRSSLSTGSGSSSRLATSHKAAGAFAAPQPANLGTAPSASMPSNHCRLDQASVRECVLAVLMGAFQSAVPLATALSVLDAVRTAAQEAVGEDPVSPRGRWVRTLVCSLLPLAVERVAVLLAITKPLTGADQLLVAECLKLLVLAATLASPQGVMALDGVMQVLVPLLVEVAAPAAGPAAATPALRDMAVKLITSLPTTASGTAFKAQLAAQSAAARLRLQGALREAAASAAASTTATTAANGSTVVAAGAAGATASAGSVASGSAAQPQVGPMGLGGSSGRTRPTIQLKTTFALPLPSK</sequence>
<dbReference type="InterPro" id="IPR044218">
    <property type="entry name" value="SWEETIE"/>
</dbReference>
<evidence type="ECO:0000313" key="3">
    <source>
        <dbReference type="EMBL" id="GIL79753.1"/>
    </source>
</evidence>
<protein>
    <submittedName>
        <fullName evidence="3">Uncharacterized protein</fullName>
    </submittedName>
</protein>
<evidence type="ECO:0000313" key="4">
    <source>
        <dbReference type="Proteomes" id="UP000747110"/>
    </source>
</evidence>
<feature type="compositionally biased region" description="Low complexity" evidence="2">
    <location>
        <begin position="1497"/>
        <end position="1507"/>
    </location>
</feature>
<reference evidence="3" key="1">
    <citation type="journal article" date="2021" name="Proc. Natl. Acad. Sci. U.S.A.">
        <title>Three genomes in the algal genus Volvox reveal the fate of a haploid sex-determining region after a transition to homothallism.</title>
        <authorList>
            <person name="Yamamoto K."/>
            <person name="Hamaji T."/>
            <person name="Kawai-Toyooka H."/>
            <person name="Matsuzaki R."/>
            <person name="Takahashi F."/>
            <person name="Nishimura Y."/>
            <person name="Kawachi M."/>
            <person name="Noguchi H."/>
            <person name="Minakuchi Y."/>
            <person name="Umen J.G."/>
            <person name="Toyoda A."/>
            <person name="Nozaki H."/>
        </authorList>
    </citation>
    <scope>NUCLEOTIDE SEQUENCE</scope>
    <source>
        <strain evidence="3">NIES-3786</strain>
    </source>
</reference>
<feature type="region of interest" description="Disordered" evidence="2">
    <location>
        <begin position="2782"/>
        <end position="2807"/>
    </location>
</feature>
<dbReference type="SUPFAM" id="SSF48371">
    <property type="entry name" value="ARM repeat"/>
    <property type="match status" value="1"/>
</dbReference>
<evidence type="ECO:0000256" key="2">
    <source>
        <dbReference type="SAM" id="MobiDB-lite"/>
    </source>
</evidence>
<evidence type="ECO:0000256" key="1">
    <source>
        <dbReference type="ARBA" id="ARBA00008304"/>
    </source>
</evidence>
<dbReference type="Pfam" id="PF20210">
    <property type="entry name" value="Laa1_Sip1_HTR5"/>
    <property type="match status" value="1"/>
</dbReference>